<reference evidence="1 2" key="1">
    <citation type="journal article" date="2020" name="Cell">
        <title>Large-Scale Comparative Analyses of Tick Genomes Elucidate Their Genetic Diversity and Vector Capacities.</title>
        <authorList>
            <consortium name="Tick Genome and Microbiome Consortium (TIGMIC)"/>
            <person name="Jia N."/>
            <person name="Wang J."/>
            <person name="Shi W."/>
            <person name="Du L."/>
            <person name="Sun Y."/>
            <person name="Zhan W."/>
            <person name="Jiang J.F."/>
            <person name="Wang Q."/>
            <person name="Zhang B."/>
            <person name="Ji P."/>
            <person name="Bell-Sakyi L."/>
            <person name="Cui X.M."/>
            <person name="Yuan T.T."/>
            <person name="Jiang B.G."/>
            <person name="Yang W.F."/>
            <person name="Lam T.T."/>
            <person name="Chang Q.C."/>
            <person name="Ding S.J."/>
            <person name="Wang X.J."/>
            <person name="Zhu J.G."/>
            <person name="Ruan X.D."/>
            <person name="Zhao L."/>
            <person name="Wei J.T."/>
            <person name="Ye R.Z."/>
            <person name="Que T.C."/>
            <person name="Du C.H."/>
            <person name="Zhou Y.H."/>
            <person name="Cheng J.X."/>
            <person name="Dai P.F."/>
            <person name="Guo W.B."/>
            <person name="Han X.H."/>
            <person name="Huang E.J."/>
            <person name="Li L.F."/>
            <person name="Wei W."/>
            <person name="Gao Y.C."/>
            <person name="Liu J.Z."/>
            <person name="Shao H.Z."/>
            <person name="Wang X."/>
            <person name="Wang C.C."/>
            <person name="Yang T.C."/>
            <person name="Huo Q.B."/>
            <person name="Li W."/>
            <person name="Chen H.Y."/>
            <person name="Chen S.E."/>
            <person name="Zhou L.G."/>
            <person name="Ni X.B."/>
            <person name="Tian J.H."/>
            <person name="Sheng Y."/>
            <person name="Liu T."/>
            <person name="Pan Y.S."/>
            <person name="Xia L.Y."/>
            <person name="Li J."/>
            <person name="Zhao F."/>
            <person name="Cao W.C."/>
        </authorList>
    </citation>
    <scope>NUCLEOTIDE SEQUENCE [LARGE SCALE GENOMIC DNA]</scope>
    <source>
        <strain evidence="1">Iper-2018</strain>
    </source>
</reference>
<dbReference type="Proteomes" id="UP000805193">
    <property type="component" value="Unassembled WGS sequence"/>
</dbReference>
<gene>
    <name evidence="1" type="ORF">HPB47_010551</name>
</gene>
<name>A0AC60NZ15_IXOPE</name>
<proteinExistence type="predicted"/>
<comment type="caution">
    <text evidence="1">The sequence shown here is derived from an EMBL/GenBank/DDBJ whole genome shotgun (WGS) entry which is preliminary data.</text>
</comment>
<evidence type="ECO:0000313" key="2">
    <source>
        <dbReference type="Proteomes" id="UP000805193"/>
    </source>
</evidence>
<accession>A0AC60NZ15</accession>
<evidence type="ECO:0000313" key="1">
    <source>
        <dbReference type="EMBL" id="KAG0412308.1"/>
    </source>
</evidence>
<protein>
    <submittedName>
        <fullName evidence="1">Uncharacterized protein</fullName>
    </submittedName>
</protein>
<organism evidence="1 2">
    <name type="scientific">Ixodes persulcatus</name>
    <name type="common">Taiga tick</name>
    <dbReference type="NCBI Taxonomy" id="34615"/>
    <lineage>
        <taxon>Eukaryota</taxon>
        <taxon>Metazoa</taxon>
        <taxon>Ecdysozoa</taxon>
        <taxon>Arthropoda</taxon>
        <taxon>Chelicerata</taxon>
        <taxon>Arachnida</taxon>
        <taxon>Acari</taxon>
        <taxon>Parasitiformes</taxon>
        <taxon>Ixodida</taxon>
        <taxon>Ixodoidea</taxon>
        <taxon>Ixodidae</taxon>
        <taxon>Ixodinae</taxon>
        <taxon>Ixodes</taxon>
    </lineage>
</organism>
<dbReference type="EMBL" id="JABSTQ010011360">
    <property type="protein sequence ID" value="KAG0412308.1"/>
    <property type="molecule type" value="Genomic_DNA"/>
</dbReference>
<sequence length="252" mass="27633">MEARLVECRISEGRKISHYKESGSVAYASGEGIARLRRSFEAPFCFSGWYHLTGVKRPRVLFRSMGTFSKNFHLSSEAFVGIWRRVVYPETWTGLVNVSISTSVKSAKGSNFLALDDITFQPGPCPSAPKDGSCDFDWDDACGYSVGNGSDLWRLNHWKTRESAPALLTNEDVTVGFGGGFATFVAPVGTESKGLLSSPQLKGHTSRQCLRFYYYVSESAKGGVEAVPYGLQVFVTVSLSDKALYMDSLNGI</sequence>
<keyword evidence="2" id="KW-1185">Reference proteome</keyword>